<dbReference type="PATRIC" id="fig|161398.10.peg.2328"/>
<keyword evidence="1" id="KW-0472">Membrane</keyword>
<feature type="transmembrane region" description="Helical" evidence="1">
    <location>
        <begin position="66"/>
        <end position="88"/>
    </location>
</feature>
<reference evidence="2 3" key="1">
    <citation type="submission" date="2015-11" db="EMBL/GenBank/DDBJ databases">
        <authorList>
            <person name="Zhang Y."/>
            <person name="Guo Z."/>
        </authorList>
    </citation>
    <scope>NUCLEOTIDE SEQUENCE [LARGE SCALE GENOMIC DNA]</scope>
    <source>
        <strain evidence="2 3">KCTC 12086</strain>
    </source>
</reference>
<feature type="transmembrane region" description="Helical" evidence="1">
    <location>
        <begin position="26"/>
        <end position="46"/>
    </location>
</feature>
<keyword evidence="3" id="KW-1185">Reference proteome</keyword>
<evidence type="ECO:0000256" key="1">
    <source>
        <dbReference type="SAM" id="Phobius"/>
    </source>
</evidence>
<proteinExistence type="predicted"/>
<accession>A0A0S2K382</accession>
<name>A0A0S2K382_9GAMM</name>
<dbReference type="EMBL" id="CP013187">
    <property type="protein sequence ID" value="ALO42779.1"/>
    <property type="molecule type" value="Genomic_DNA"/>
</dbReference>
<organism evidence="2 3">
    <name type="scientific">Pseudoalteromonas phenolica</name>
    <dbReference type="NCBI Taxonomy" id="161398"/>
    <lineage>
        <taxon>Bacteria</taxon>
        <taxon>Pseudomonadati</taxon>
        <taxon>Pseudomonadota</taxon>
        <taxon>Gammaproteobacteria</taxon>
        <taxon>Alteromonadales</taxon>
        <taxon>Pseudoalteromonadaceae</taxon>
        <taxon>Pseudoalteromonas</taxon>
    </lineage>
</organism>
<dbReference type="AlphaFoldDB" id="A0A0S2K382"/>
<evidence type="ECO:0000313" key="3">
    <source>
        <dbReference type="Proteomes" id="UP000061457"/>
    </source>
</evidence>
<keyword evidence="1" id="KW-0812">Transmembrane</keyword>
<evidence type="ECO:0000313" key="2">
    <source>
        <dbReference type="EMBL" id="ALO42779.1"/>
    </source>
</evidence>
<gene>
    <name evidence="2" type="ORF">PP2015_2282</name>
</gene>
<sequence length="99" mass="11602">MFLEYEFYYWIIWCLITFCFAKRLGYLGLFIAHLIVLTSIAISDIYLMSEFMKNPEWDGTPDMDILFFLGIIFRVIIINTCLLPIGLIGKHLGKRVKVT</sequence>
<protein>
    <submittedName>
        <fullName evidence="2">Membrane protein</fullName>
    </submittedName>
</protein>
<dbReference type="KEGG" id="pphe:PP2015_2282"/>
<keyword evidence="1" id="KW-1133">Transmembrane helix</keyword>
<dbReference type="Proteomes" id="UP000061457">
    <property type="component" value="Chromosome I"/>
</dbReference>